<reference evidence="1 2" key="2">
    <citation type="submission" date="2018-03" db="EMBL/GenBank/DDBJ databases">
        <title>The ancient ancestry and fast evolution of plastids.</title>
        <authorList>
            <person name="Moore K.R."/>
            <person name="Magnabosco C."/>
            <person name="Momper L."/>
            <person name="Gold D.A."/>
            <person name="Bosak T."/>
            <person name="Fournier G.P."/>
        </authorList>
    </citation>
    <scope>NUCLEOTIDE SEQUENCE [LARGE SCALE GENOMIC DNA]</scope>
    <source>
        <strain evidence="1 2">CCAP 1448/3</strain>
    </source>
</reference>
<name>A0A2T1BYC4_9CYAN</name>
<proteinExistence type="predicted"/>
<organism evidence="1 2">
    <name type="scientific">Merismopedia glauca CCAP 1448/3</name>
    <dbReference type="NCBI Taxonomy" id="1296344"/>
    <lineage>
        <taxon>Bacteria</taxon>
        <taxon>Bacillati</taxon>
        <taxon>Cyanobacteriota</taxon>
        <taxon>Cyanophyceae</taxon>
        <taxon>Synechococcales</taxon>
        <taxon>Merismopediaceae</taxon>
        <taxon>Merismopedia</taxon>
    </lineage>
</organism>
<dbReference type="OrthoDB" id="565210at2"/>
<dbReference type="AlphaFoldDB" id="A0A2T1BYC4"/>
<evidence type="ECO:0000313" key="1">
    <source>
        <dbReference type="EMBL" id="PSB01035.1"/>
    </source>
</evidence>
<accession>A0A2T1BYC4</accession>
<dbReference type="RefSeq" id="WP_106290814.1">
    <property type="nucleotide sequence ID" value="NZ_CAWNTC010000170.1"/>
</dbReference>
<protein>
    <submittedName>
        <fullName evidence="1">Uncharacterized protein</fullName>
    </submittedName>
</protein>
<gene>
    <name evidence="1" type="ORF">C7B64_20385</name>
</gene>
<keyword evidence="2" id="KW-1185">Reference proteome</keyword>
<comment type="caution">
    <text evidence="1">The sequence shown here is derived from an EMBL/GenBank/DDBJ whole genome shotgun (WGS) entry which is preliminary data.</text>
</comment>
<dbReference type="Proteomes" id="UP000238762">
    <property type="component" value="Unassembled WGS sequence"/>
</dbReference>
<reference evidence="1 2" key="1">
    <citation type="submission" date="2018-02" db="EMBL/GenBank/DDBJ databases">
        <authorList>
            <person name="Cohen D.B."/>
            <person name="Kent A.D."/>
        </authorList>
    </citation>
    <scope>NUCLEOTIDE SEQUENCE [LARGE SCALE GENOMIC DNA]</scope>
    <source>
        <strain evidence="1 2">CCAP 1448/3</strain>
    </source>
</reference>
<dbReference type="EMBL" id="PVWJ01000136">
    <property type="protein sequence ID" value="PSB01035.1"/>
    <property type="molecule type" value="Genomic_DNA"/>
</dbReference>
<evidence type="ECO:0000313" key="2">
    <source>
        <dbReference type="Proteomes" id="UP000238762"/>
    </source>
</evidence>
<sequence length="87" mass="9922">MKIKGIVQDNTIILPEEVCAPDGTEVMVEISERSLNDNQKRWQQLQPVIGAWKGDGELETIFAQIDRERHADRGREVDFDFSPPLNS</sequence>